<protein>
    <submittedName>
        <fullName evidence="2">Uncharacterized protein</fullName>
    </submittedName>
</protein>
<dbReference type="EMBL" id="JAMQOL010000052">
    <property type="protein sequence ID" value="MCM4082865.1"/>
    <property type="molecule type" value="Genomic_DNA"/>
</dbReference>
<reference evidence="2 3" key="1">
    <citation type="submission" date="2022-06" db="EMBL/GenBank/DDBJ databases">
        <title>Actinoplanes abujensis sp. nov., isolated from Nigerian arid soil.</title>
        <authorList>
            <person name="Ding P."/>
        </authorList>
    </citation>
    <scope>NUCLEOTIDE SEQUENCE [LARGE SCALE GENOMIC DNA]</scope>
    <source>
        <strain evidence="3">TRM88002</strain>
    </source>
</reference>
<dbReference type="Proteomes" id="UP001523216">
    <property type="component" value="Unassembled WGS sequence"/>
</dbReference>
<dbReference type="RefSeq" id="WP_251802593.1">
    <property type="nucleotide sequence ID" value="NZ_JAMQOL010000052.1"/>
</dbReference>
<proteinExistence type="predicted"/>
<evidence type="ECO:0000313" key="2">
    <source>
        <dbReference type="EMBL" id="MCM4082865.1"/>
    </source>
</evidence>
<feature type="region of interest" description="Disordered" evidence="1">
    <location>
        <begin position="35"/>
        <end position="56"/>
    </location>
</feature>
<keyword evidence="3" id="KW-1185">Reference proteome</keyword>
<evidence type="ECO:0000256" key="1">
    <source>
        <dbReference type="SAM" id="MobiDB-lite"/>
    </source>
</evidence>
<name>A0ABT0YAR3_9ACTN</name>
<evidence type="ECO:0000313" key="3">
    <source>
        <dbReference type="Proteomes" id="UP001523216"/>
    </source>
</evidence>
<organism evidence="2 3">
    <name type="scientific">Paractinoplanes hotanensis</name>
    <dbReference type="NCBI Taxonomy" id="2906497"/>
    <lineage>
        <taxon>Bacteria</taxon>
        <taxon>Bacillati</taxon>
        <taxon>Actinomycetota</taxon>
        <taxon>Actinomycetes</taxon>
        <taxon>Micromonosporales</taxon>
        <taxon>Micromonosporaceae</taxon>
        <taxon>Paractinoplanes</taxon>
    </lineage>
</organism>
<dbReference type="Gene3D" id="3.40.50.2000">
    <property type="entry name" value="Glycogen Phosphorylase B"/>
    <property type="match status" value="2"/>
</dbReference>
<accession>A0ABT0YAR3</accession>
<sequence length="56" mass="5925">MARVVDSATATAGELRDHLIARTGPDVLARSQEIQRDVRTQGGAPHAADLIEKMAG</sequence>
<gene>
    <name evidence="2" type="ORF">LXN57_35435</name>
</gene>
<comment type="caution">
    <text evidence="2">The sequence shown here is derived from an EMBL/GenBank/DDBJ whole genome shotgun (WGS) entry which is preliminary data.</text>
</comment>